<dbReference type="Proteomes" id="UP000038622">
    <property type="component" value="Unassembled WGS sequence"/>
</dbReference>
<protein>
    <submittedName>
        <fullName evidence="1">Uncharacterized protein</fullName>
    </submittedName>
</protein>
<reference evidence="4" key="2">
    <citation type="submission" date="2014-12" db="EMBL/GenBank/DDBJ databases">
        <authorList>
            <person name="Smet A."/>
        </authorList>
    </citation>
    <scope>NUCLEOTIDE SEQUENCE [LARGE SCALE GENOMIC DNA]</scope>
</reference>
<dbReference type="EMBL" id="CDMN01000021">
    <property type="protein sequence ID" value="CRF43971.1"/>
    <property type="molecule type" value="Genomic_DNA"/>
</dbReference>
<evidence type="ECO:0000313" key="5">
    <source>
        <dbReference type="Proteomes" id="UP000041394"/>
    </source>
</evidence>
<name>A0A0K2X2G5_9HELI</name>
<proteinExistence type="predicted"/>
<dbReference type="EMBL" id="CDMH01000068">
    <property type="protein sequence ID" value="CRF43418.1"/>
    <property type="molecule type" value="Genomic_DNA"/>
</dbReference>
<keyword evidence="4" id="KW-1185">Reference proteome</keyword>
<reference evidence="1" key="1">
    <citation type="submission" date="2014-12" db="EMBL/GenBank/DDBJ databases">
        <title>Whole genome sequences of four Staphylococcus schleiferi canine isolates.</title>
        <authorList>
            <person name="Misic A.M."/>
            <person name="Cain C."/>
            <person name="Morris D.O."/>
            <person name="Rankin S."/>
            <person name="Beiting D."/>
        </authorList>
    </citation>
    <scope>NUCLEOTIDE SEQUENCE</scope>
    <source>
        <strain evidence="1">ASB11</strain>
        <strain evidence="2">ASB13</strain>
        <strain evidence="3">ASB9</strain>
    </source>
</reference>
<evidence type="ECO:0000313" key="2">
    <source>
        <dbReference type="EMBL" id="CRF43418.1"/>
    </source>
</evidence>
<evidence type="ECO:0000313" key="3">
    <source>
        <dbReference type="EMBL" id="CRF43971.1"/>
    </source>
</evidence>
<dbReference type="EMBL" id="CDML01000006">
    <property type="protein sequence ID" value="CRF40445.1"/>
    <property type="molecule type" value="Genomic_DNA"/>
</dbReference>
<evidence type="ECO:0000313" key="4">
    <source>
        <dbReference type="Proteomes" id="UP000038622"/>
    </source>
</evidence>
<accession>A0A0K2X2G5</accession>
<gene>
    <name evidence="1" type="ORF">HAL011_02020</name>
    <name evidence="2" type="ORF">HAL013_16550</name>
    <name evidence="3" type="ORF">HAL09_05350</name>
</gene>
<sequence length="91" mass="10804">MFYFLTSPIFKANEIEKHGQWWFNLTHNDLDNFCRFLGAQIHHITFDFDTFTETHDFGKLVCFCVNDKYLGSQYSIFSDKMANHLNSLAIR</sequence>
<evidence type="ECO:0000313" key="6">
    <source>
        <dbReference type="Proteomes" id="UP000045175"/>
    </source>
</evidence>
<organism evidence="1 4">
    <name type="scientific">Helicobacter ailurogastricus</name>
    <dbReference type="NCBI Taxonomy" id="1578720"/>
    <lineage>
        <taxon>Bacteria</taxon>
        <taxon>Pseudomonadati</taxon>
        <taxon>Campylobacterota</taxon>
        <taxon>Epsilonproteobacteria</taxon>
        <taxon>Campylobacterales</taxon>
        <taxon>Helicobacteraceae</taxon>
        <taxon>Helicobacter</taxon>
    </lineage>
</organism>
<evidence type="ECO:0000313" key="1">
    <source>
        <dbReference type="EMBL" id="CRF40445.1"/>
    </source>
</evidence>
<reference evidence="5 6" key="3">
    <citation type="submission" date="2014-12" db="EMBL/GenBank/DDBJ databases">
        <authorList>
            <person name="Jaenicke S."/>
        </authorList>
    </citation>
    <scope>NUCLEOTIDE SEQUENCE [LARGE SCALE GENOMIC DNA]</scope>
</reference>
<dbReference type="Proteomes" id="UP000041394">
    <property type="component" value="Unassembled WGS sequence"/>
</dbReference>
<dbReference type="AlphaFoldDB" id="A0A0K2X2G5"/>
<dbReference type="STRING" id="1578720.HAL011_02020"/>
<dbReference type="Proteomes" id="UP000045175">
    <property type="component" value="Unassembled WGS sequence"/>
</dbReference>